<gene>
    <name evidence="1" type="ORF">HNP36_001420</name>
</gene>
<comment type="caution">
    <text evidence="1">The sequence shown here is derived from an EMBL/GenBank/DDBJ whole genome shotgun (WGS) entry which is preliminary data.</text>
</comment>
<keyword evidence="2" id="KW-1185">Reference proteome</keyword>
<organism evidence="1 2">
    <name type="scientific">Chryseobacterium shigense</name>
    <dbReference type="NCBI Taxonomy" id="297244"/>
    <lineage>
        <taxon>Bacteria</taxon>
        <taxon>Pseudomonadati</taxon>
        <taxon>Bacteroidota</taxon>
        <taxon>Flavobacteriia</taxon>
        <taxon>Flavobacteriales</taxon>
        <taxon>Weeksellaceae</taxon>
        <taxon>Chryseobacterium group</taxon>
        <taxon>Chryseobacterium</taxon>
    </lineage>
</organism>
<reference evidence="1 2" key="1">
    <citation type="submission" date="2020-08" db="EMBL/GenBank/DDBJ databases">
        <title>Functional genomics of gut bacteria from endangered species of beetles.</title>
        <authorList>
            <person name="Carlos-Shanley C."/>
        </authorList>
    </citation>
    <scope>NUCLEOTIDE SEQUENCE [LARGE SCALE GENOMIC DNA]</scope>
    <source>
        <strain evidence="1 2">S00136</strain>
    </source>
</reference>
<name>A0A841N1R2_9FLAO</name>
<evidence type="ECO:0000313" key="1">
    <source>
        <dbReference type="EMBL" id="MBB6370367.1"/>
    </source>
</evidence>
<sequence>MKFNANTTVDLKTYEENHYHIPNPAIGHLTVM</sequence>
<accession>A0A841N1R2</accession>
<protein>
    <submittedName>
        <fullName evidence="1">Uncharacterized protein</fullName>
    </submittedName>
</protein>
<dbReference type="EMBL" id="JACHLC010000001">
    <property type="protein sequence ID" value="MBB6370367.1"/>
    <property type="molecule type" value="Genomic_DNA"/>
</dbReference>
<proteinExistence type="predicted"/>
<dbReference type="Proteomes" id="UP000589738">
    <property type="component" value="Unassembled WGS sequence"/>
</dbReference>
<evidence type="ECO:0000313" key="2">
    <source>
        <dbReference type="Proteomes" id="UP000589738"/>
    </source>
</evidence>
<dbReference type="AlphaFoldDB" id="A0A841N1R2"/>